<proteinExistence type="predicted"/>
<evidence type="ECO:0000313" key="2">
    <source>
        <dbReference type="EMBL" id="WNQ09040.1"/>
    </source>
</evidence>
<dbReference type="EMBL" id="CP130318">
    <property type="protein sequence ID" value="WNQ09040.1"/>
    <property type="molecule type" value="Genomic_DNA"/>
</dbReference>
<dbReference type="PANTHER" id="PTHR31268">
    <property type="match status" value="1"/>
</dbReference>
<reference evidence="2 3" key="1">
    <citation type="submission" date="2022-02" db="EMBL/GenBank/DDBJ databases">
        <title>Paenibacillus sp. MBLB1776 Whole Genome Shotgun Sequencing.</title>
        <authorList>
            <person name="Hwang C.Y."/>
            <person name="Cho E.-S."/>
            <person name="Seo M.-J."/>
        </authorList>
    </citation>
    <scope>NUCLEOTIDE SEQUENCE [LARGE SCALE GENOMIC DNA]</scope>
    <source>
        <strain evidence="2 3">MBLB1776</strain>
    </source>
</reference>
<dbReference type="RefSeq" id="WP_315602807.1">
    <property type="nucleotide sequence ID" value="NZ_CP130318.1"/>
</dbReference>
<dbReference type="InterPro" id="IPR017853">
    <property type="entry name" value="GH"/>
</dbReference>
<dbReference type="InterPro" id="IPR008811">
    <property type="entry name" value="Glycosyl_hydrolases_36"/>
</dbReference>
<evidence type="ECO:0000313" key="3">
    <source>
        <dbReference type="Proteomes" id="UP001305702"/>
    </source>
</evidence>
<dbReference type="Pfam" id="PF05691">
    <property type="entry name" value="Raffinose_syn"/>
    <property type="match status" value="2"/>
</dbReference>
<evidence type="ECO:0000256" key="1">
    <source>
        <dbReference type="ARBA" id="ARBA00023277"/>
    </source>
</evidence>
<dbReference type="KEGG" id="paun:MJA45_15440"/>
<dbReference type="InterPro" id="IPR013785">
    <property type="entry name" value="Aldolase_TIM"/>
</dbReference>
<protein>
    <submittedName>
        <fullName evidence="2">Sip1-related alpha-galactosidase</fullName>
    </submittedName>
</protein>
<dbReference type="PANTHER" id="PTHR31268:SF32">
    <property type="entry name" value="GALACTINOL--SUCROSE GALACTOSYLTRANSFERASE 2-RELATED"/>
    <property type="match status" value="1"/>
</dbReference>
<name>A0AA96RB19_9BACL</name>
<dbReference type="Proteomes" id="UP001305702">
    <property type="component" value="Chromosome"/>
</dbReference>
<keyword evidence="3" id="KW-1185">Reference proteome</keyword>
<sequence length="713" mass="79903">MFTYISDNQSIAVEGLGQVMNGFHVSVRLDSHAVEKLSYKTFLTTEDTGKLGPYTDHTCFYGNEDDTINVRLVFRCQENSVLVYVHGEIRNPSDFGSQKSFAPSGGILVSMDSLEDVQSLLANYQHKDWWTRPHFDPDLTRLPERTQSLLWKTSHTYCHLLPVCGPVFRTDLGGTEEGLSIRVSSHQGGLVRTDAFAFILGTGRNPYQLIQDQVHRALKELDYSTLPRTDKTYPEILDYLGWCSWDAFYQQVNEEGLLAKAAELKEKELPVRWFMIDDGWSKTTDNKLAAFEAELAKFPKGLANAVRELKENYGVNWVGVWHTIMGYWGGIHPDSPLAREYADYLWTTSKGHRIPFPDAGRGFGFWNAWHNFLRLQGIDFVKVDSQSAVGNYLKYYHSAGRGAAAAHQALEASVALHFNKTVINCMGMSAENIWHRPQSAVSRSSDDFVPREAEGFQEHALQNGYNSYFHGPFYWGDWDMFWTINHDDVQNAVLRAVSGGPVYFSDAVGRTDPAKVWPLIYKNGRIIRCEETPNPTEDCLTLDPARTAVPLKLWNTCQGAGVVAAFHVLLSEGAVTGTIGGKDIPHLAERECLVYEHFSGSTFLLQPGESREITLEKGQCALYLLLPLTGPVTPIGLTEKYVSIDAVREVRTGDRSTFVFLKEAGPFTFQAESKPQEVLVFGTPVEIQEKGDGLYTVHTGAWEGEVAVEIIHS</sequence>
<keyword evidence="1" id="KW-0119">Carbohydrate metabolism</keyword>
<dbReference type="SUPFAM" id="SSF51445">
    <property type="entry name" value="(Trans)glycosidases"/>
    <property type="match status" value="1"/>
</dbReference>
<organism evidence="2 3">
    <name type="scientific">Paenibacillus aurantius</name>
    <dbReference type="NCBI Taxonomy" id="2918900"/>
    <lineage>
        <taxon>Bacteria</taxon>
        <taxon>Bacillati</taxon>
        <taxon>Bacillota</taxon>
        <taxon>Bacilli</taxon>
        <taxon>Bacillales</taxon>
        <taxon>Paenibacillaceae</taxon>
        <taxon>Paenibacillus</taxon>
    </lineage>
</organism>
<dbReference type="AlphaFoldDB" id="A0AA96RB19"/>
<dbReference type="Gene3D" id="3.20.20.70">
    <property type="entry name" value="Aldolase class I"/>
    <property type="match status" value="1"/>
</dbReference>
<accession>A0AA96RB19</accession>
<gene>
    <name evidence="2" type="ORF">MJA45_15440</name>
</gene>